<keyword evidence="1" id="KW-1133">Transmembrane helix</keyword>
<keyword evidence="3" id="KW-1185">Reference proteome</keyword>
<organism evidence="2 3">
    <name type="scientific">Siphonobacter aquaeclarae</name>
    <dbReference type="NCBI Taxonomy" id="563176"/>
    <lineage>
        <taxon>Bacteria</taxon>
        <taxon>Pseudomonadati</taxon>
        <taxon>Bacteroidota</taxon>
        <taxon>Cytophagia</taxon>
        <taxon>Cytophagales</taxon>
        <taxon>Cytophagaceae</taxon>
        <taxon>Siphonobacter</taxon>
    </lineage>
</organism>
<dbReference type="Proteomes" id="UP000198901">
    <property type="component" value="Unassembled WGS sequence"/>
</dbReference>
<evidence type="ECO:0000313" key="2">
    <source>
        <dbReference type="EMBL" id="SDM43979.1"/>
    </source>
</evidence>
<evidence type="ECO:0000256" key="1">
    <source>
        <dbReference type="SAM" id="Phobius"/>
    </source>
</evidence>
<keyword evidence="1" id="KW-0812">Transmembrane</keyword>
<dbReference type="STRING" id="563176.SAMN04488090_3457"/>
<protein>
    <submittedName>
        <fullName evidence="2">Uncharacterized protein</fullName>
    </submittedName>
</protein>
<feature type="transmembrane region" description="Helical" evidence="1">
    <location>
        <begin position="6"/>
        <end position="27"/>
    </location>
</feature>
<accession>A0A1G9T8A5</accession>
<sequence length="43" mass="4807">MTATLVVMGFMFGVLAGITGTVVLSYLKEYQHFNEVTRPQINE</sequence>
<dbReference type="AlphaFoldDB" id="A0A1G9T8A5"/>
<dbReference type="RefSeq" id="WP_262507499.1">
    <property type="nucleotide sequence ID" value="NZ_FNGS01000006.1"/>
</dbReference>
<keyword evidence="1" id="KW-0472">Membrane</keyword>
<evidence type="ECO:0000313" key="3">
    <source>
        <dbReference type="Proteomes" id="UP000198901"/>
    </source>
</evidence>
<proteinExistence type="predicted"/>
<gene>
    <name evidence="2" type="ORF">SAMN04488090_3457</name>
</gene>
<dbReference type="EMBL" id="FNGS01000006">
    <property type="protein sequence ID" value="SDM43979.1"/>
    <property type="molecule type" value="Genomic_DNA"/>
</dbReference>
<reference evidence="2 3" key="1">
    <citation type="submission" date="2016-10" db="EMBL/GenBank/DDBJ databases">
        <authorList>
            <person name="de Groot N.N."/>
        </authorList>
    </citation>
    <scope>NUCLEOTIDE SEQUENCE [LARGE SCALE GENOMIC DNA]</scope>
    <source>
        <strain evidence="2 3">DSM 21668</strain>
    </source>
</reference>
<name>A0A1G9T8A5_9BACT</name>